<evidence type="ECO:0000313" key="2">
    <source>
        <dbReference type="EMBL" id="CBJ90746.1"/>
    </source>
</evidence>
<feature type="transmembrane region" description="Helical" evidence="1">
    <location>
        <begin position="71"/>
        <end position="89"/>
    </location>
</feature>
<dbReference type="AlphaFoldDB" id="D3VIA6"/>
<accession>D3VIA6</accession>
<evidence type="ECO:0000256" key="1">
    <source>
        <dbReference type="SAM" id="Phobius"/>
    </source>
</evidence>
<organism evidence="2 3">
    <name type="scientific">Xenorhabdus nematophila (strain ATCC 19061 / DSM 3370 / CCUG 14189 / LMG 1036 / NCIMB 9965 / AN6)</name>
    <dbReference type="NCBI Taxonomy" id="406817"/>
    <lineage>
        <taxon>Bacteria</taxon>
        <taxon>Pseudomonadati</taxon>
        <taxon>Pseudomonadota</taxon>
        <taxon>Gammaproteobacteria</taxon>
        <taxon>Enterobacterales</taxon>
        <taxon>Morganellaceae</taxon>
        <taxon>Xenorhabdus</taxon>
    </lineage>
</organism>
<dbReference type="KEGG" id="xne:XNC1_2692"/>
<keyword evidence="1" id="KW-0812">Transmembrane</keyword>
<evidence type="ECO:0000313" key="3">
    <source>
        <dbReference type="Proteomes" id="UP000008075"/>
    </source>
</evidence>
<dbReference type="STRING" id="406817.XNC1_2692"/>
<keyword evidence="3" id="KW-1185">Reference proteome</keyword>
<keyword evidence="1" id="KW-1133">Transmembrane helix</keyword>
<gene>
    <name evidence="2" type="ordered locus">XNC1_2692</name>
</gene>
<dbReference type="Proteomes" id="UP000008075">
    <property type="component" value="Chromosome"/>
</dbReference>
<protein>
    <submittedName>
        <fullName evidence="2">Uncharacterized protein</fullName>
    </submittedName>
</protein>
<proteinExistence type="predicted"/>
<dbReference type="HOGENOM" id="CLU_2276390_0_0_6"/>
<dbReference type="EMBL" id="FN667742">
    <property type="protein sequence ID" value="CBJ90746.1"/>
    <property type="molecule type" value="Genomic_DNA"/>
</dbReference>
<sequence length="102" mass="11510">MVSVWKLSVFGISGVYSYHHPDDASNSYFRYFNAILDWCIGDRLLGSQSKEKSSLNINPFSILSAGYDTRLLIIISLISIFSPMLLGLIDNPQFFLSWLNGL</sequence>
<keyword evidence="1" id="KW-0472">Membrane</keyword>
<reference evidence="2 3" key="1">
    <citation type="journal article" date="2011" name="PLoS ONE">
        <title>The entomopathogenic bacterial endosymbionts xenorhabdus and photorhabdus: convergent lifestyles from divergent genomes.</title>
        <authorList>
            <person name="Chaston J.M."/>
            <person name="Suen G."/>
            <person name="Tucker S.L."/>
            <person name="Andersen A.W."/>
            <person name="Bhasin A."/>
            <person name="Bode E."/>
            <person name="Bode H.B."/>
            <person name="Brachmann A.O."/>
            <person name="Cowles C.E."/>
            <person name="Cowles K.N."/>
            <person name="Darby C."/>
            <person name="de Leon L."/>
            <person name="Drace K."/>
            <person name="Du Z."/>
            <person name="Givaudan A."/>
            <person name="Herbert Tran E.E."/>
            <person name="Jewell K.A."/>
            <person name="Knack J.J."/>
            <person name="Krasomil-Osterfeld K.C."/>
            <person name="Kukor R."/>
            <person name="Lanois A."/>
            <person name="Latreille P."/>
            <person name="Leimgruber N.K."/>
            <person name="Lipke C.M."/>
            <person name="Liu R."/>
            <person name="Lu X."/>
            <person name="Martens E.C."/>
            <person name="Marri P.R."/>
            <person name="Medigue C."/>
            <person name="Menard M.L."/>
            <person name="Miller N.M."/>
            <person name="Morales-Soto N."/>
            <person name="Norton S."/>
            <person name="Ogier J.C."/>
            <person name="Orchard S.S."/>
            <person name="Park D."/>
            <person name="Park Y."/>
            <person name="Qurollo B.A."/>
            <person name="Sugar D.R."/>
            <person name="Richards G.R."/>
            <person name="Rouy Z."/>
            <person name="Slominski B."/>
            <person name="Slominski K."/>
            <person name="Snyder H."/>
            <person name="Tjaden B.C."/>
            <person name="van der Hoeven R."/>
            <person name="Welch R.D."/>
            <person name="Wheeler C."/>
            <person name="Xiang B."/>
            <person name="Barbazuk B."/>
            <person name="Gaudriault S."/>
            <person name="Goodner B."/>
            <person name="Slater S.C."/>
            <person name="Forst S."/>
            <person name="Goldman B.S."/>
            <person name="Goodrich-Blair H."/>
        </authorList>
    </citation>
    <scope>NUCLEOTIDE SEQUENCE [LARGE SCALE GENOMIC DNA]</scope>
    <source>
        <strain evidence="3">ATCC 19061 / DSM 3370 / CCUG 14189 / LMG 1036 / NCIMB 9965 / AN6</strain>
    </source>
</reference>
<name>D3VIA6_XENNA</name>